<feature type="region of interest" description="Disordered" evidence="1">
    <location>
        <begin position="65"/>
        <end position="90"/>
    </location>
</feature>
<evidence type="ECO:0000256" key="2">
    <source>
        <dbReference type="SAM" id="Phobius"/>
    </source>
</evidence>
<dbReference type="AlphaFoldDB" id="A0A517P2J9"/>
<sequence length="178" mass="18544">MDDQDSSKHSLLWDASLNRLTARIALIAYLMGGWLLPMTHQHGDGCGHAGHWFAEITATQAWHLAGHQHAPDSSPSGDSHTHHGCSHDHSHPCASAESIIKILRAAGGKQVLREGASSPTQGLCALCVARTLSSSNPASAPHSAFSDCVVFLPRLASVASPLSVLSCGNGPRGPPAIG</sequence>
<reference evidence="3 4" key="1">
    <citation type="submission" date="2019-02" db="EMBL/GenBank/DDBJ databases">
        <title>Deep-cultivation of Planctomycetes and their phenomic and genomic characterization uncovers novel biology.</title>
        <authorList>
            <person name="Wiegand S."/>
            <person name="Jogler M."/>
            <person name="Boedeker C."/>
            <person name="Pinto D."/>
            <person name="Vollmers J."/>
            <person name="Rivas-Marin E."/>
            <person name="Kohn T."/>
            <person name="Peeters S.H."/>
            <person name="Heuer A."/>
            <person name="Rast P."/>
            <person name="Oberbeckmann S."/>
            <person name="Bunk B."/>
            <person name="Jeske O."/>
            <person name="Meyerdierks A."/>
            <person name="Storesund J.E."/>
            <person name="Kallscheuer N."/>
            <person name="Luecker S."/>
            <person name="Lage O.M."/>
            <person name="Pohl T."/>
            <person name="Merkel B.J."/>
            <person name="Hornburger P."/>
            <person name="Mueller R.-W."/>
            <person name="Bruemmer F."/>
            <person name="Labrenz M."/>
            <person name="Spormann A.M."/>
            <person name="Op den Camp H."/>
            <person name="Overmann J."/>
            <person name="Amann R."/>
            <person name="Jetten M.S.M."/>
            <person name="Mascher T."/>
            <person name="Medema M.H."/>
            <person name="Devos D.P."/>
            <person name="Kaster A.-K."/>
            <person name="Ovreas L."/>
            <person name="Rohde M."/>
            <person name="Galperin M.Y."/>
            <person name="Jogler C."/>
        </authorList>
    </citation>
    <scope>NUCLEOTIDE SEQUENCE [LARGE SCALE GENOMIC DNA]</scope>
    <source>
        <strain evidence="3 4">K23_9</strain>
    </source>
</reference>
<keyword evidence="4" id="KW-1185">Reference proteome</keyword>
<protein>
    <submittedName>
        <fullName evidence="3">Uncharacterized protein</fullName>
    </submittedName>
</protein>
<accession>A0A517P2J9</accession>
<dbReference type="EMBL" id="CP036526">
    <property type="protein sequence ID" value="QDT13596.1"/>
    <property type="molecule type" value="Genomic_DNA"/>
</dbReference>
<evidence type="ECO:0000256" key="1">
    <source>
        <dbReference type="SAM" id="MobiDB-lite"/>
    </source>
</evidence>
<feature type="compositionally biased region" description="Basic and acidic residues" evidence="1">
    <location>
        <begin position="79"/>
        <end position="90"/>
    </location>
</feature>
<keyword evidence="2" id="KW-0472">Membrane</keyword>
<name>A0A517P2J9_9BACT</name>
<evidence type="ECO:0000313" key="3">
    <source>
        <dbReference type="EMBL" id="QDT13596.1"/>
    </source>
</evidence>
<keyword evidence="2" id="KW-0812">Transmembrane</keyword>
<evidence type="ECO:0000313" key="4">
    <source>
        <dbReference type="Proteomes" id="UP000319817"/>
    </source>
</evidence>
<proteinExistence type="predicted"/>
<feature type="transmembrane region" description="Helical" evidence="2">
    <location>
        <begin position="20"/>
        <end position="36"/>
    </location>
</feature>
<organism evidence="3 4">
    <name type="scientific">Stieleria marina</name>
    <dbReference type="NCBI Taxonomy" id="1930275"/>
    <lineage>
        <taxon>Bacteria</taxon>
        <taxon>Pseudomonadati</taxon>
        <taxon>Planctomycetota</taxon>
        <taxon>Planctomycetia</taxon>
        <taxon>Pirellulales</taxon>
        <taxon>Pirellulaceae</taxon>
        <taxon>Stieleria</taxon>
    </lineage>
</organism>
<dbReference type="Proteomes" id="UP000319817">
    <property type="component" value="Chromosome"/>
</dbReference>
<keyword evidence="2" id="KW-1133">Transmembrane helix</keyword>
<gene>
    <name evidence="3" type="ORF">K239x_56160</name>
</gene>